<reference evidence="3" key="1">
    <citation type="submission" date="2023-06" db="EMBL/GenBank/DDBJ databases">
        <title>Genome-scale phylogeny and comparative genomics of the fungal order Sordariales.</title>
        <authorList>
            <consortium name="Lawrence Berkeley National Laboratory"/>
            <person name="Hensen N."/>
            <person name="Bonometti L."/>
            <person name="Westerberg I."/>
            <person name="Brannstrom I.O."/>
            <person name="Guillou S."/>
            <person name="Cros-Aarteil S."/>
            <person name="Calhoun S."/>
            <person name="Haridas S."/>
            <person name="Kuo A."/>
            <person name="Mondo S."/>
            <person name="Pangilinan J."/>
            <person name="Riley R."/>
            <person name="Labutti K."/>
            <person name="Andreopoulos B."/>
            <person name="Lipzen A."/>
            <person name="Chen C."/>
            <person name="Yanf M."/>
            <person name="Daum C."/>
            <person name="Ng V."/>
            <person name="Clum A."/>
            <person name="Steindorff A."/>
            <person name="Ohm R."/>
            <person name="Martin F."/>
            <person name="Silar P."/>
            <person name="Natvig D."/>
            <person name="Lalanne C."/>
            <person name="Gautier V."/>
            <person name="Ament-Velasquez S.L."/>
            <person name="Kruys A."/>
            <person name="Hutchinson M.I."/>
            <person name="Powell A.J."/>
            <person name="Barry K."/>
            <person name="Miller A.N."/>
            <person name="Grigoriev I.V."/>
            <person name="Debuchy R."/>
            <person name="Gladieux P."/>
            <person name="Thoren M.H."/>
            <person name="Johannesson H."/>
        </authorList>
    </citation>
    <scope>NUCLEOTIDE SEQUENCE</scope>
    <source>
        <strain evidence="3">8032-3</strain>
    </source>
</reference>
<dbReference type="AlphaFoldDB" id="A0AAJ0BUE9"/>
<dbReference type="RefSeq" id="XP_060279806.1">
    <property type="nucleotide sequence ID" value="XM_060424918.1"/>
</dbReference>
<feature type="transmembrane region" description="Helical" evidence="2">
    <location>
        <begin position="295"/>
        <end position="313"/>
    </location>
</feature>
<feature type="transmembrane region" description="Helical" evidence="2">
    <location>
        <begin position="178"/>
        <end position="195"/>
    </location>
</feature>
<evidence type="ECO:0000256" key="1">
    <source>
        <dbReference type="SAM" id="MobiDB-lite"/>
    </source>
</evidence>
<dbReference type="Proteomes" id="UP001244011">
    <property type="component" value="Unassembled WGS sequence"/>
</dbReference>
<feature type="compositionally biased region" description="Low complexity" evidence="1">
    <location>
        <begin position="365"/>
        <end position="379"/>
    </location>
</feature>
<protein>
    <submittedName>
        <fullName evidence="3">Uncharacterized protein</fullName>
    </submittedName>
</protein>
<keyword evidence="2" id="KW-0812">Transmembrane</keyword>
<feature type="region of interest" description="Disordered" evidence="1">
    <location>
        <begin position="343"/>
        <end position="404"/>
    </location>
</feature>
<keyword evidence="2" id="KW-1133">Transmembrane helix</keyword>
<organism evidence="3 4">
    <name type="scientific">Phialemonium atrogriseum</name>
    <dbReference type="NCBI Taxonomy" id="1093897"/>
    <lineage>
        <taxon>Eukaryota</taxon>
        <taxon>Fungi</taxon>
        <taxon>Dikarya</taxon>
        <taxon>Ascomycota</taxon>
        <taxon>Pezizomycotina</taxon>
        <taxon>Sordariomycetes</taxon>
        <taxon>Sordariomycetidae</taxon>
        <taxon>Cephalothecales</taxon>
        <taxon>Cephalothecaceae</taxon>
        <taxon>Phialemonium</taxon>
    </lineage>
</organism>
<accession>A0AAJ0BUE9</accession>
<sequence length="404" mass="42546">MGFPTWLTEPIPGLRLSTGGLLALADLSTIARRTVIVGGSSWLDSFLLAPGLHYQQSADALVQQGAAGEGSVQGAINAVETLQDGKAITFAINNAATRHYIQSIARPGQVVTLGVGAVPQSRIRYRLMRSSSGMHATVWAEDTVRDLGWMSHVLYLISPVLTVFALVIMVLLRDWWSLGSLVALIITRVLNIFVIKQRTRPHPPKRTPELIIDQGPSTTPSATPSEYSQSRPTEYIITLGDGHSRVRLRGTPDDLQAITADAWLRAKTHFDGYLEAAAKLLVYVVAALSGNMTQAGAVIFMSLLLVSAGLLALSNSYAKSFQMNGRVAAPLPAKGGAGILMGEKEEDLGPHPGAAGAGDDSGKKTPPATSQAGSTTAATRGGGAEDLAEKGQVGTATEGRHPAS</sequence>
<evidence type="ECO:0000313" key="3">
    <source>
        <dbReference type="EMBL" id="KAK1763593.1"/>
    </source>
</evidence>
<feature type="region of interest" description="Disordered" evidence="1">
    <location>
        <begin position="204"/>
        <end position="228"/>
    </location>
</feature>
<dbReference type="GeneID" id="85308105"/>
<feature type="transmembrane region" description="Helical" evidence="2">
    <location>
        <begin position="153"/>
        <end position="172"/>
    </location>
</feature>
<evidence type="ECO:0000256" key="2">
    <source>
        <dbReference type="SAM" id="Phobius"/>
    </source>
</evidence>
<feature type="compositionally biased region" description="Polar residues" evidence="1">
    <location>
        <begin position="215"/>
        <end position="228"/>
    </location>
</feature>
<keyword evidence="2" id="KW-0472">Membrane</keyword>
<comment type="caution">
    <text evidence="3">The sequence shown here is derived from an EMBL/GenBank/DDBJ whole genome shotgun (WGS) entry which is preliminary data.</text>
</comment>
<evidence type="ECO:0000313" key="4">
    <source>
        <dbReference type="Proteomes" id="UP001244011"/>
    </source>
</evidence>
<keyword evidence="4" id="KW-1185">Reference proteome</keyword>
<proteinExistence type="predicted"/>
<gene>
    <name evidence="3" type="ORF">QBC33DRAFT_459257</name>
</gene>
<dbReference type="EMBL" id="MU839026">
    <property type="protein sequence ID" value="KAK1763593.1"/>
    <property type="molecule type" value="Genomic_DNA"/>
</dbReference>
<name>A0AAJ0BUE9_9PEZI</name>